<keyword evidence="4" id="KW-0472">Membrane</keyword>
<dbReference type="AlphaFoldDB" id="A0A1T5G388"/>
<dbReference type="Pfam" id="PF07980">
    <property type="entry name" value="SusD_RagB"/>
    <property type="match status" value="1"/>
</dbReference>
<keyword evidence="8" id="KW-1185">Reference proteome</keyword>
<keyword evidence="5" id="KW-0998">Cell outer membrane</keyword>
<dbReference type="OrthoDB" id="608091at2"/>
<organism evidence="7 8">
    <name type="scientific">Sphingobacterium nematocida</name>
    <dbReference type="NCBI Taxonomy" id="1513896"/>
    <lineage>
        <taxon>Bacteria</taxon>
        <taxon>Pseudomonadati</taxon>
        <taxon>Bacteroidota</taxon>
        <taxon>Sphingobacteriia</taxon>
        <taxon>Sphingobacteriales</taxon>
        <taxon>Sphingobacteriaceae</taxon>
        <taxon>Sphingobacterium</taxon>
    </lineage>
</organism>
<dbReference type="InterPro" id="IPR012944">
    <property type="entry name" value="SusD_RagB_dom"/>
</dbReference>
<keyword evidence="3" id="KW-0732">Signal</keyword>
<dbReference type="STRING" id="1513896.SAMN05660841_03722"/>
<evidence type="ECO:0000259" key="6">
    <source>
        <dbReference type="Pfam" id="PF07980"/>
    </source>
</evidence>
<dbReference type="EMBL" id="FUZF01000021">
    <property type="protein sequence ID" value="SKC02901.1"/>
    <property type="molecule type" value="Genomic_DNA"/>
</dbReference>
<dbReference type="GO" id="GO:0009279">
    <property type="term" value="C:cell outer membrane"/>
    <property type="evidence" value="ECO:0007669"/>
    <property type="project" value="UniProtKB-SubCell"/>
</dbReference>
<accession>A0A1T5G388</accession>
<evidence type="ECO:0000313" key="8">
    <source>
        <dbReference type="Proteomes" id="UP000190150"/>
    </source>
</evidence>
<evidence type="ECO:0000256" key="2">
    <source>
        <dbReference type="ARBA" id="ARBA00006275"/>
    </source>
</evidence>
<name>A0A1T5G388_9SPHI</name>
<reference evidence="8" key="1">
    <citation type="submission" date="2017-02" db="EMBL/GenBank/DDBJ databases">
        <authorList>
            <person name="Varghese N."/>
            <person name="Submissions S."/>
        </authorList>
    </citation>
    <scope>NUCLEOTIDE SEQUENCE [LARGE SCALE GENOMIC DNA]</scope>
    <source>
        <strain evidence="8">DSM 24091</strain>
    </source>
</reference>
<evidence type="ECO:0000256" key="1">
    <source>
        <dbReference type="ARBA" id="ARBA00004442"/>
    </source>
</evidence>
<dbReference type="SUPFAM" id="SSF48452">
    <property type="entry name" value="TPR-like"/>
    <property type="match status" value="1"/>
</dbReference>
<evidence type="ECO:0000256" key="4">
    <source>
        <dbReference type="ARBA" id="ARBA00023136"/>
    </source>
</evidence>
<protein>
    <submittedName>
        <fullName evidence="7">SusD family protein</fullName>
    </submittedName>
</protein>
<dbReference type="Proteomes" id="UP000190150">
    <property type="component" value="Unassembled WGS sequence"/>
</dbReference>
<evidence type="ECO:0000256" key="3">
    <source>
        <dbReference type="ARBA" id="ARBA00022729"/>
    </source>
</evidence>
<gene>
    <name evidence="7" type="ORF">SAMN05660841_03722</name>
</gene>
<proteinExistence type="inferred from homology"/>
<sequence>MLSSTNPRPGYGGIAHSGDATAGGFSKTGYLLYKFNNRTIHPTVAAGVRSVFRPSIIFRLADFYLLYAEACNEVDPTDPEIIKYLDLVRKRAGVPGYAEMNTNGKKTTVVGNKDKQREAIQQERRVELFAEGQRYFDVRRWMIAETSEGRQGGVFTGMNIAGNNGDQSYYKRVDFDNAPRIFKKSMYLYPIPFAEISKSKLLVQNPGY</sequence>
<dbReference type="InterPro" id="IPR011990">
    <property type="entry name" value="TPR-like_helical_dom_sf"/>
</dbReference>
<comment type="similarity">
    <text evidence="2">Belongs to the SusD family.</text>
</comment>
<feature type="domain" description="RagB/SusD" evidence="6">
    <location>
        <begin position="17"/>
        <end position="208"/>
    </location>
</feature>
<evidence type="ECO:0000313" key="7">
    <source>
        <dbReference type="EMBL" id="SKC02901.1"/>
    </source>
</evidence>
<evidence type="ECO:0000256" key="5">
    <source>
        <dbReference type="ARBA" id="ARBA00023237"/>
    </source>
</evidence>
<dbReference type="RefSeq" id="WP_079645379.1">
    <property type="nucleotide sequence ID" value="NZ_FUZF01000021.1"/>
</dbReference>
<comment type="subcellular location">
    <subcellularLocation>
        <location evidence="1">Cell outer membrane</location>
    </subcellularLocation>
</comment>
<dbReference type="Gene3D" id="1.25.40.390">
    <property type="match status" value="1"/>
</dbReference>